<dbReference type="Gene3D" id="1.20.1250.20">
    <property type="entry name" value="MFS general substrate transporter like domains"/>
    <property type="match status" value="1"/>
</dbReference>
<dbReference type="PANTHER" id="PTHR23501:SF49">
    <property type="entry name" value="MAJOR FACILITATOR SUPERFAMILY (MFS) PROFILE DOMAIN-CONTAINING PROTEIN"/>
    <property type="match status" value="1"/>
</dbReference>
<feature type="transmembrane region" description="Helical" evidence="6">
    <location>
        <begin position="165"/>
        <end position="187"/>
    </location>
</feature>
<accession>A0A2J6PTJ2</accession>
<feature type="transmembrane region" description="Helical" evidence="6">
    <location>
        <begin position="337"/>
        <end position="359"/>
    </location>
</feature>
<proteinExistence type="predicted"/>
<dbReference type="SUPFAM" id="SSF103473">
    <property type="entry name" value="MFS general substrate transporter"/>
    <property type="match status" value="1"/>
</dbReference>
<feature type="transmembrane region" description="Helical" evidence="6">
    <location>
        <begin position="297"/>
        <end position="317"/>
    </location>
</feature>
<comment type="subcellular location">
    <subcellularLocation>
        <location evidence="1">Membrane</location>
        <topology evidence="1">Multi-pass membrane protein</topology>
    </subcellularLocation>
</comment>
<dbReference type="InterPro" id="IPR020846">
    <property type="entry name" value="MFS_dom"/>
</dbReference>
<feature type="transmembrane region" description="Helical" evidence="6">
    <location>
        <begin position="426"/>
        <end position="443"/>
    </location>
</feature>
<evidence type="ECO:0000256" key="2">
    <source>
        <dbReference type="ARBA" id="ARBA00022692"/>
    </source>
</evidence>
<keyword evidence="9" id="KW-1185">Reference proteome</keyword>
<sequence length="601" mass="64247">MQKQKSGPGKWNMTESRIELFGRVSGLGFLPASLTPICPGTARAPAGLNRIFCVYRAPPPGFGTSPTSPATTFKASAANMLEQDTTIISTAIPAISDQFNTTQDIGWYGSAYFLTMCAFQIFWGRLYTFYDLKTTYIIAIAIFELGSLLCAVAPTSAAFIVGRAFAGVGAGGVFTGSFVSIAFSVPLAKRPMYASYLGTVYGVASVLGPPIGGAFTTRLSWRGCFYMNLPLGVIVVAGLIPFFPSPQAAVRLASLPPKEKLKRMDPAGTVMLVGALTCLLLALQWGGVTYAWSNARIIVLLVLFGVTFAAYVAWQVYLGPVATIPKAIIGQRSMSFASFYSFTQGGVNFGVLYFAPLWFQAVKGHNAIRSGLDIVTFIAGMTVTMLATGYILTKGGYSMPFMVLCVVIVSVACGLLTTWTPNSSDAMIFGCLTLYGLGQGFGWQQPILIAQTMLPAPDIPTGTSLTTVCKLLGGSIFVSVSQSLFSNKLRILVAERLPQLDPEILMAIGATELRSKLDASLIPTVASCYNDALKDVWWLLLALSGISLFGAIGIEWRSVTDKSSEELKQLRDAASQTEDKPRTGIGAKSDMSNTSLAIRMT</sequence>
<evidence type="ECO:0000259" key="7">
    <source>
        <dbReference type="PROSITE" id="PS50850"/>
    </source>
</evidence>
<feature type="domain" description="Major facilitator superfamily (MFS) profile" evidence="7">
    <location>
        <begin position="70"/>
        <end position="527"/>
    </location>
</feature>
<gene>
    <name evidence="8" type="ORF">NA56DRAFT_681168</name>
</gene>
<dbReference type="InterPro" id="IPR036259">
    <property type="entry name" value="MFS_trans_sf"/>
</dbReference>
<dbReference type="EMBL" id="KZ613500">
    <property type="protein sequence ID" value="PMD17246.1"/>
    <property type="molecule type" value="Genomic_DNA"/>
</dbReference>
<dbReference type="GO" id="GO:0022857">
    <property type="term" value="F:transmembrane transporter activity"/>
    <property type="evidence" value="ECO:0007669"/>
    <property type="project" value="InterPro"/>
</dbReference>
<evidence type="ECO:0000256" key="1">
    <source>
        <dbReference type="ARBA" id="ARBA00004141"/>
    </source>
</evidence>
<reference evidence="8 9" key="1">
    <citation type="submission" date="2016-05" db="EMBL/GenBank/DDBJ databases">
        <title>A degradative enzymes factory behind the ericoid mycorrhizal symbiosis.</title>
        <authorList>
            <consortium name="DOE Joint Genome Institute"/>
            <person name="Martino E."/>
            <person name="Morin E."/>
            <person name="Grelet G."/>
            <person name="Kuo A."/>
            <person name="Kohler A."/>
            <person name="Daghino S."/>
            <person name="Barry K."/>
            <person name="Choi C."/>
            <person name="Cichocki N."/>
            <person name="Clum A."/>
            <person name="Copeland A."/>
            <person name="Hainaut M."/>
            <person name="Haridas S."/>
            <person name="Labutti K."/>
            <person name="Lindquist E."/>
            <person name="Lipzen A."/>
            <person name="Khouja H.-R."/>
            <person name="Murat C."/>
            <person name="Ohm R."/>
            <person name="Olson A."/>
            <person name="Spatafora J."/>
            <person name="Veneault-Fourrey C."/>
            <person name="Henrissat B."/>
            <person name="Grigoriev I."/>
            <person name="Martin F."/>
            <person name="Perotto S."/>
        </authorList>
    </citation>
    <scope>NUCLEOTIDE SEQUENCE [LARGE SCALE GENOMIC DNA]</scope>
    <source>
        <strain evidence="8 9">UAMH 7357</strain>
    </source>
</reference>
<evidence type="ECO:0000313" key="8">
    <source>
        <dbReference type="EMBL" id="PMD17246.1"/>
    </source>
</evidence>
<feature type="transmembrane region" description="Helical" evidence="6">
    <location>
        <begin position="264"/>
        <end position="285"/>
    </location>
</feature>
<dbReference type="CDD" id="cd17502">
    <property type="entry name" value="MFS_Azr1_MDR_like"/>
    <property type="match status" value="1"/>
</dbReference>
<dbReference type="GO" id="GO:0005886">
    <property type="term" value="C:plasma membrane"/>
    <property type="evidence" value="ECO:0007669"/>
    <property type="project" value="TreeGrafter"/>
</dbReference>
<dbReference type="PANTHER" id="PTHR23501">
    <property type="entry name" value="MAJOR FACILITATOR SUPERFAMILY"/>
    <property type="match status" value="1"/>
</dbReference>
<protein>
    <submittedName>
        <fullName evidence="8">MFS general substrate transporter</fullName>
    </submittedName>
</protein>
<dbReference type="OrthoDB" id="10021397at2759"/>
<feature type="transmembrane region" description="Helical" evidence="6">
    <location>
        <begin position="193"/>
        <end position="212"/>
    </location>
</feature>
<feature type="transmembrane region" description="Helical" evidence="6">
    <location>
        <begin position="135"/>
        <end position="153"/>
    </location>
</feature>
<feature type="transmembrane region" description="Helical" evidence="6">
    <location>
        <begin position="398"/>
        <end position="419"/>
    </location>
</feature>
<evidence type="ECO:0000256" key="3">
    <source>
        <dbReference type="ARBA" id="ARBA00022989"/>
    </source>
</evidence>
<keyword evidence="3 6" id="KW-1133">Transmembrane helix</keyword>
<feature type="transmembrane region" description="Helical" evidence="6">
    <location>
        <begin position="371"/>
        <end position="392"/>
    </location>
</feature>
<feature type="transmembrane region" description="Helical" evidence="6">
    <location>
        <begin position="536"/>
        <end position="554"/>
    </location>
</feature>
<evidence type="ECO:0000256" key="4">
    <source>
        <dbReference type="ARBA" id="ARBA00023136"/>
    </source>
</evidence>
<evidence type="ECO:0000256" key="5">
    <source>
        <dbReference type="SAM" id="MobiDB-lite"/>
    </source>
</evidence>
<feature type="compositionally biased region" description="Polar residues" evidence="5">
    <location>
        <begin position="590"/>
        <end position="601"/>
    </location>
</feature>
<evidence type="ECO:0000256" key="6">
    <source>
        <dbReference type="SAM" id="Phobius"/>
    </source>
</evidence>
<feature type="region of interest" description="Disordered" evidence="5">
    <location>
        <begin position="568"/>
        <end position="601"/>
    </location>
</feature>
<feature type="compositionally biased region" description="Basic and acidic residues" evidence="5">
    <location>
        <begin position="568"/>
        <end position="582"/>
    </location>
</feature>
<name>A0A2J6PTJ2_9HELO</name>
<feature type="transmembrane region" description="Helical" evidence="6">
    <location>
        <begin position="224"/>
        <end position="244"/>
    </location>
</feature>
<keyword evidence="4 6" id="KW-0472">Membrane</keyword>
<dbReference type="PROSITE" id="PS50850">
    <property type="entry name" value="MFS"/>
    <property type="match status" value="1"/>
</dbReference>
<feature type="transmembrane region" description="Helical" evidence="6">
    <location>
        <begin position="105"/>
        <end position="123"/>
    </location>
</feature>
<dbReference type="InterPro" id="IPR011701">
    <property type="entry name" value="MFS"/>
</dbReference>
<organism evidence="8 9">
    <name type="scientific">Hyaloscypha hepaticicola</name>
    <dbReference type="NCBI Taxonomy" id="2082293"/>
    <lineage>
        <taxon>Eukaryota</taxon>
        <taxon>Fungi</taxon>
        <taxon>Dikarya</taxon>
        <taxon>Ascomycota</taxon>
        <taxon>Pezizomycotina</taxon>
        <taxon>Leotiomycetes</taxon>
        <taxon>Helotiales</taxon>
        <taxon>Hyaloscyphaceae</taxon>
        <taxon>Hyaloscypha</taxon>
    </lineage>
</organism>
<evidence type="ECO:0000313" key="9">
    <source>
        <dbReference type="Proteomes" id="UP000235672"/>
    </source>
</evidence>
<dbReference type="Pfam" id="PF07690">
    <property type="entry name" value="MFS_1"/>
    <property type="match status" value="1"/>
</dbReference>
<dbReference type="AlphaFoldDB" id="A0A2J6PTJ2"/>
<dbReference type="Proteomes" id="UP000235672">
    <property type="component" value="Unassembled WGS sequence"/>
</dbReference>
<keyword evidence="2 6" id="KW-0812">Transmembrane</keyword>